<accession>A0A9Q1BUF1</accession>
<organism evidence="2 3">
    <name type="scientific">Holothuria leucospilota</name>
    <name type="common">Black long sea cucumber</name>
    <name type="synonym">Mertensiothuria leucospilota</name>
    <dbReference type="NCBI Taxonomy" id="206669"/>
    <lineage>
        <taxon>Eukaryota</taxon>
        <taxon>Metazoa</taxon>
        <taxon>Echinodermata</taxon>
        <taxon>Eleutherozoa</taxon>
        <taxon>Echinozoa</taxon>
        <taxon>Holothuroidea</taxon>
        <taxon>Aspidochirotacea</taxon>
        <taxon>Aspidochirotida</taxon>
        <taxon>Holothuriidae</taxon>
        <taxon>Holothuria</taxon>
    </lineage>
</organism>
<gene>
    <name evidence="2" type="ORF">HOLleu_23146</name>
</gene>
<dbReference type="InterPro" id="IPR014716">
    <property type="entry name" value="Fibrinogen_a/b/g_C_1"/>
</dbReference>
<name>A0A9Q1BUF1_HOLLE</name>
<dbReference type="EMBL" id="JAIZAY010000011">
    <property type="protein sequence ID" value="KAJ8033026.1"/>
    <property type="molecule type" value="Genomic_DNA"/>
</dbReference>
<sequence length="59" mass="6726">MNGTANCTNISHGGWWFTDCHTCNLNGLYGESNVSYIPWRILEGCEYNITRTEMKILPV</sequence>
<dbReference type="PROSITE" id="PS51406">
    <property type="entry name" value="FIBRINOGEN_C_2"/>
    <property type="match status" value="1"/>
</dbReference>
<dbReference type="SUPFAM" id="SSF56496">
    <property type="entry name" value="Fibrinogen C-terminal domain-like"/>
    <property type="match status" value="1"/>
</dbReference>
<evidence type="ECO:0000313" key="3">
    <source>
        <dbReference type="Proteomes" id="UP001152320"/>
    </source>
</evidence>
<dbReference type="InterPro" id="IPR002181">
    <property type="entry name" value="Fibrinogen_a/b/g_C_dom"/>
</dbReference>
<dbReference type="Pfam" id="PF00147">
    <property type="entry name" value="Fibrinogen_C"/>
    <property type="match status" value="1"/>
</dbReference>
<evidence type="ECO:0000259" key="1">
    <source>
        <dbReference type="PROSITE" id="PS51406"/>
    </source>
</evidence>
<dbReference type="Gene3D" id="3.90.215.10">
    <property type="entry name" value="Gamma Fibrinogen, chain A, domain 1"/>
    <property type="match status" value="1"/>
</dbReference>
<dbReference type="OrthoDB" id="10484645at2759"/>
<protein>
    <submittedName>
        <fullName evidence="2">Tenascin-N</fullName>
    </submittedName>
</protein>
<dbReference type="Proteomes" id="UP001152320">
    <property type="component" value="Chromosome 11"/>
</dbReference>
<dbReference type="AlphaFoldDB" id="A0A9Q1BUF1"/>
<feature type="domain" description="Fibrinogen C-terminal" evidence="1">
    <location>
        <begin position="1"/>
        <end position="59"/>
    </location>
</feature>
<comment type="caution">
    <text evidence="2">The sequence shown here is derived from an EMBL/GenBank/DDBJ whole genome shotgun (WGS) entry which is preliminary data.</text>
</comment>
<keyword evidence="3" id="KW-1185">Reference proteome</keyword>
<evidence type="ECO:0000313" key="2">
    <source>
        <dbReference type="EMBL" id="KAJ8033026.1"/>
    </source>
</evidence>
<dbReference type="InterPro" id="IPR036056">
    <property type="entry name" value="Fibrinogen-like_C"/>
</dbReference>
<proteinExistence type="predicted"/>
<reference evidence="2" key="1">
    <citation type="submission" date="2021-10" db="EMBL/GenBank/DDBJ databases">
        <title>Tropical sea cucumber genome reveals ecological adaptation and Cuvierian tubules defense mechanism.</title>
        <authorList>
            <person name="Chen T."/>
        </authorList>
    </citation>
    <scope>NUCLEOTIDE SEQUENCE</scope>
    <source>
        <strain evidence="2">Nanhai2018</strain>
        <tissue evidence="2">Muscle</tissue>
    </source>
</reference>